<dbReference type="InterPro" id="IPR019594">
    <property type="entry name" value="Glu/Gly-bd"/>
</dbReference>
<evidence type="ECO:0000256" key="1">
    <source>
        <dbReference type="ARBA" id="ARBA00004651"/>
    </source>
</evidence>
<dbReference type="InterPro" id="IPR015683">
    <property type="entry name" value="Ionotropic_Glu_rcpt"/>
</dbReference>
<dbReference type="Gene3D" id="3.40.190.10">
    <property type="entry name" value="Periplasmic binding protein-like II"/>
    <property type="match status" value="2"/>
</dbReference>
<dbReference type="FunFam" id="3.40.50.2300:FF:000128">
    <property type="entry name" value="Glutamate ionotropic receptor NMDA type subunit 3A"/>
    <property type="match status" value="1"/>
</dbReference>
<dbReference type="InterPro" id="IPR001320">
    <property type="entry name" value="Iontro_rcpt_C"/>
</dbReference>
<evidence type="ECO:0000256" key="6">
    <source>
        <dbReference type="ARBA" id="ARBA00022729"/>
    </source>
</evidence>
<dbReference type="CDD" id="cd13720">
    <property type="entry name" value="PBP2_iGluR_NMDA_Nr3"/>
    <property type="match status" value="1"/>
</dbReference>
<evidence type="ECO:0000256" key="2">
    <source>
        <dbReference type="ARBA" id="ARBA00022448"/>
    </source>
</evidence>
<feature type="region of interest" description="Disordered" evidence="22">
    <location>
        <begin position="1117"/>
        <end position="1139"/>
    </location>
</feature>
<dbReference type="SMART" id="SM00079">
    <property type="entry name" value="PBPe"/>
    <property type="match status" value="1"/>
</dbReference>
<dbReference type="FunFam" id="3.40.190.10:FF:000045">
    <property type="entry name" value="Putative glutamate receptor ionotropic NMDA 3A"/>
    <property type="match status" value="1"/>
</dbReference>
<dbReference type="InterPro" id="IPR001638">
    <property type="entry name" value="Solute-binding_3/MltF_N"/>
</dbReference>
<gene>
    <name evidence="25" type="ORF">EI555_011053</name>
</gene>
<dbReference type="SMART" id="SM00918">
    <property type="entry name" value="Lig_chan-Glu_bd"/>
    <property type="match status" value="1"/>
</dbReference>
<dbReference type="PANTHER" id="PTHR18966">
    <property type="entry name" value="IONOTROPIC GLUTAMATE RECEPTOR"/>
    <property type="match status" value="1"/>
</dbReference>
<evidence type="ECO:0000256" key="17">
    <source>
        <dbReference type="ARBA" id="ARBA00023286"/>
    </source>
</evidence>
<keyword evidence="5" id="KW-0479">Metal-binding</keyword>
<dbReference type="Pfam" id="PF10613">
    <property type="entry name" value="Lig_chan-Glu_bd"/>
    <property type="match status" value="1"/>
</dbReference>
<dbReference type="SUPFAM" id="SSF53822">
    <property type="entry name" value="Periplasmic binding protein-like I"/>
    <property type="match status" value="1"/>
</dbReference>
<dbReference type="SMART" id="SM00062">
    <property type="entry name" value="PBPb"/>
    <property type="match status" value="1"/>
</dbReference>
<feature type="domain" description="EF-hand" evidence="24">
    <location>
        <begin position="814"/>
        <end position="849"/>
    </location>
</feature>
<feature type="non-terminal residue" evidence="25">
    <location>
        <position position="1"/>
    </location>
</feature>
<keyword evidence="8" id="KW-0460">Magnesium</keyword>
<keyword evidence="12 23" id="KW-0472">Membrane</keyword>
<organism evidence="25 26">
    <name type="scientific">Monodon monoceros</name>
    <name type="common">Narwhal</name>
    <name type="synonym">Ceratodon monodon</name>
    <dbReference type="NCBI Taxonomy" id="40151"/>
    <lineage>
        <taxon>Eukaryota</taxon>
        <taxon>Metazoa</taxon>
        <taxon>Chordata</taxon>
        <taxon>Craniata</taxon>
        <taxon>Vertebrata</taxon>
        <taxon>Euteleostomi</taxon>
        <taxon>Mammalia</taxon>
        <taxon>Eutheria</taxon>
        <taxon>Laurasiatheria</taxon>
        <taxon>Artiodactyla</taxon>
        <taxon>Whippomorpha</taxon>
        <taxon>Cetacea</taxon>
        <taxon>Odontoceti</taxon>
        <taxon>Monodontidae</taxon>
        <taxon>Monodon</taxon>
    </lineage>
</organism>
<evidence type="ECO:0000256" key="9">
    <source>
        <dbReference type="ARBA" id="ARBA00022989"/>
    </source>
</evidence>
<dbReference type="InterPro" id="IPR028082">
    <property type="entry name" value="Peripla_BP_I"/>
</dbReference>
<evidence type="ECO:0000256" key="18">
    <source>
        <dbReference type="ARBA" id="ARBA00023303"/>
    </source>
</evidence>
<evidence type="ECO:0000256" key="4">
    <source>
        <dbReference type="ARBA" id="ARBA00022692"/>
    </source>
</evidence>
<evidence type="ECO:0000313" key="26">
    <source>
        <dbReference type="Proteomes" id="UP000308365"/>
    </source>
</evidence>
<evidence type="ECO:0000256" key="8">
    <source>
        <dbReference type="ARBA" id="ARBA00022842"/>
    </source>
</evidence>
<dbReference type="Proteomes" id="UP000308365">
    <property type="component" value="Unassembled WGS sequence"/>
</dbReference>
<keyword evidence="13" id="KW-1015">Disulfide bond</keyword>
<keyword evidence="16" id="KW-0628">Postsynaptic cell membrane</keyword>
<dbReference type="PROSITE" id="PS00018">
    <property type="entry name" value="EF_HAND_1"/>
    <property type="match status" value="1"/>
</dbReference>
<keyword evidence="6" id="KW-0732">Signal</keyword>
<evidence type="ECO:0000256" key="21">
    <source>
        <dbReference type="ARBA" id="ARBA00036634"/>
    </source>
</evidence>
<dbReference type="PROSITE" id="PS50222">
    <property type="entry name" value="EF_HAND_2"/>
    <property type="match status" value="1"/>
</dbReference>
<evidence type="ECO:0000256" key="11">
    <source>
        <dbReference type="ARBA" id="ARBA00023065"/>
    </source>
</evidence>
<keyword evidence="17" id="KW-1071">Ligand-gated ion channel</keyword>
<evidence type="ECO:0000256" key="12">
    <source>
        <dbReference type="ARBA" id="ARBA00023136"/>
    </source>
</evidence>
<evidence type="ECO:0000256" key="10">
    <source>
        <dbReference type="ARBA" id="ARBA00023018"/>
    </source>
</evidence>
<dbReference type="SUPFAM" id="SSF47473">
    <property type="entry name" value="EF-hand"/>
    <property type="match status" value="1"/>
</dbReference>
<comment type="catalytic activity">
    <reaction evidence="21">
        <text>Ca(2+)(in) = Ca(2+)(out)</text>
        <dbReference type="Rhea" id="RHEA:29671"/>
        <dbReference type="ChEBI" id="CHEBI:29108"/>
    </reaction>
</comment>
<comment type="caution">
    <text evidence="25">The sequence shown here is derived from an EMBL/GenBank/DDBJ whole genome shotgun (WGS) entry which is preliminary data.</text>
</comment>
<keyword evidence="10" id="KW-0770">Synapse</keyword>
<keyword evidence="18" id="KW-0407">Ion channel</keyword>
<keyword evidence="3" id="KW-1003">Cell membrane</keyword>
<dbReference type="InterPro" id="IPR018247">
    <property type="entry name" value="EF_Hand_1_Ca_BS"/>
</dbReference>
<reference evidence="26" key="1">
    <citation type="journal article" date="2019" name="IScience">
        <title>Narwhal Genome Reveals Long-Term Low Genetic Diversity despite Current Large Abundance Size.</title>
        <authorList>
            <person name="Westbury M.V."/>
            <person name="Petersen B."/>
            <person name="Garde E."/>
            <person name="Heide-Jorgensen M.P."/>
            <person name="Lorenzen E.D."/>
        </authorList>
    </citation>
    <scope>NUCLEOTIDE SEQUENCE [LARGE SCALE GENOMIC DNA]</scope>
</reference>
<keyword evidence="7" id="KW-0106">Calcium</keyword>
<evidence type="ECO:0000256" key="23">
    <source>
        <dbReference type="SAM" id="Phobius"/>
    </source>
</evidence>
<feature type="compositionally biased region" description="Polar residues" evidence="22">
    <location>
        <begin position="1128"/>
        <end position="1139"/>
    </location>
</feature>
<evidence type="ECO:0000256" key="7">
    <source>
        <dbReference type="ARBA" id="ARBA00022837"/>
    </source>
</evidence>
<dbReference type="GO" id="GO:0005509">
    <property type="term" value="F:calcium ion binding"/>
    <property type="evidence" value="ECO:0007669"/>
    <property type="project" value="InterPro"/>
</dbReference>
<evidence type="ECO:0000256" key="14">
    <source>
        <dbReference type="ARBA" id="ARBA00023170"/>
    </source>
</evidence>
<dbReference type="GO" id="GO:0015276">
    <property type="term" value="F:ligand-gated monoatomic ion channel activity"/>
    <property type="evidence" value="ECO:0007669"/>
    <property type="project" value="InterPro"/>
</dbReference>
<dbReference type="AlphaFoldDB" id="A0A4U1FA28"/>
<evidence type="ECO:0000256" key="19">
    <source>
        <dbReference type="ARBA" id="ARBA00034100"/>
    </source>
</evidence>
<evidence type="ECO:0000259" key="24">
    <source>
        <dbReference type="PROSITE" id="PS50222"/>
    </source>
</evidence>
<evidence type="ECO:0000313" key="25">
    <source>
        <dbReference type="EMBL" id="TKC46373.1"/>
    </source>
</evidence>
<dbReference type="SUPFAM" id="SSF53850">
    <property type="entry name" value="Periplasmic binding protein-like II"/>
    <property type="match status" value="1"/>
</dbReference>
<keyword evidence="4 23" id="KW-0812">Transmembrane</keyword>
<dbReference type="FunFam" id="3.40.190.10:FF:000097">
    <property type="entry name" value="Putative glutamate receptor ionotropic NMDA 3A"/>
    <property type="match status" value="1"/>
</dbReference>
<comment type="subcellular location">
    <subcellularLocation>
        <location evidence="1">Cell membrane</location>
        <topology evidence="1">Multi-pass membrane protein</topology>
    </subcellularLocation>
    <subcellularLocation>
        <location evidence="19">Postsynaptic cell membrane</location>
    </subcellularLocation>
</comment>
<keyword evidence="14" id="KW-0675">Receptor</keyword>
<protein>
    <recommendedName>
        <fullName evidence="24">EF-hand domain-containing protein</fullName>
    </recommendedName>
</protein>
<dbReference type="InterPro" id="IPR002048">
    <property type="entry name" value="EF_hand_dom"/>
</dbReference>
<evidence type="ECO:0000256" key="22">
    <source>
        <dbReference type="SAM" id="MobiDB-lite"/>
    </source>
</evidence>
<feature type="region of interest" description="Disordered" evidence="22">
    <location>
        <begin position="46"/>
        <end position="106"/>
    </location>
</feature>
<comment type="catalytic activity">
    <reaction evidence="20">
        <text>Na(+)(in) = Na(+)(out)</text>
        <dbReference type="Rhea" id="RHEA:34963"/>
        <dbReference type="ChEBI" id="CHEBI:29101"/>
    </reaction>
</comment>
<keyword evidence="11" id="KW-0406">Ion transport</keyword>
<name>A0A4U1FA28_MONMO</name>
<dbReference type="InterPro" id="IPR011992">
    <property type="entry name" value="EF-hand-dom_pair"/>
</dbReference>
<keyword evidence="9 23" id="KW-1133">Transmembrane helix</keyword>
<dbReference type="EMBL" id="RWIC01000273">
    <property type="protein sequence ID" value="TKC46373.1"/>
    <property type="molecule type" value="Genomic_DNA"/>
</dbReference>
<evidence type="ECO:0000256" key="16">
    <source>
        <dbReference type="ARBA" id="ARBA00023257"/>
    </source>
</evidence>
<keyword evidence="2" id="KW-0813">Transport</keyword>
<evidence type="ECO:0000256" key="3">
    <source>
        <dbReference type="ARBA" id="ARBA00022475"/>
    </source>
</evidence>
<feature type="transmembrane region" description="Helical" evidence="23">
    <location>
        <begin position="1004"/>
        <end position="1029"/>
    </location>
</feature>
<evidence type="ECO:0000256" key="15">
    <source>
        <dbReference type="ARBA" id="ARBA00023180"/>
    </source>
</evidence>
<dbReference type="GO" id="GO:0045211">
    <property type="term" value="C:postsynaptic membrane"/>
    <property type="evidence" value="ECO:0007669"/>
    <property type="project" value="UniProtKB-SubCell"/>
</dbReference>
<keyword evidence="15" id="KW-0325">Glycoprotein</keyword>
<proteinExistence type="predicted"/>
<evidence type="ECO:0000256" key="5">
    <source>
        <dbReference type="ARBA" id="ARBA00022723"/>
    </source>
</evidence>
<dbReference type="Gene3D" id="3.40.50.2300">
    <property type="match status" value="2"/>
</dbReference>
<evidence type="ECO:0000256" key="20">
    <source>
        <dbReference type="ARBA" id="ARBA00036239"/>
    </source>
</evidence>
<accession>A0A4U1FA28</accession>
<dbReference type="Gene3D" id="1.10.238.10">
    <property type="entry name" value="EF-hand"/>
    <property type="match status" value="1"/>
</dbReference>
<evidence type="ECO:0000256" key="13">
    <source>
        <dbReference type="ARBA" id="ARBA00023157"/>
    </source>
</evidence>
<sequence>VCLLLPPPCALVLAGVPGSSSHPQPCQILKRIGHAVRVGAVHLQPWTTAPRTASRAPDGSRTGAQRDEPEPGTWRPPAPSPGARWLGSALYGRGPPSARKPGEGDRAETLWPRDALLFAVDNLNRVEGLLPYNLSLEVVMAIEAGLGDLPLLPFSSPSSPWSSDPFSFLQSVCHTVVVQGVSALLAFPQGLGEMMELDLVSSVLHIPVISIVRHEFPRESQAADGKAWKTQVHNAANAQCYKHEIASIRSFLYGKVGEESNGEKEDWNITDFLVLTQNNSKFHLGSIINITVNLSSTEDLLSFLQVQLESVKNSTPTMVMFGCDMESIRRIFEITTQFGVAAPELHWVLGDSQNVEQLRTEGLPSGLIAHGKTTQSVFEYYVQDAMELVARAVATATMIQPELALIPSTMNCMDVETANLTSGQYLSRFLANTTFRGLSGSIKVKGSTIISSENNFFIWNLQHDPLGKPMWTRLGSWQQGKIIMDYGIWPEQAQRHKTHFQHPSKLHLRVVTLIEHPFVFTREVDDEGLCPAGQLCLDPMTNDSSILDSLFSSLHSSNDTVPIKFKKCCYGYCIDLLEKLAEDMNFDFDLYIVGDGKYGAWKNGHWTGLVGELLSGSAHMAVTSFSINTARSQVIDFTSPFFSTSLGILGTVLLVMCNDSSFRFGTVRESSAEDYVRQSFPEMHEYMRRYNVPATPDGVEYLKNDPEKLDAFIMDKALLDYEVSVDADCKLLTVGKPFAMEGYGIGLPPNSPLTSNISELISQYKSHGFMDVLHDKWYKVVPCGKRSFAVTEAGSTMGNESSYPVEVCCHFDQDEIKRLGKRFKKLDSDSSGALSVEEFMSLPELQENPLAQRCQGREGAEAEVCFQHLQHGQDGYTSSREPFQVLTMMVGDNLKDWQLQQLVDKTWASIVLGKDRGGKISFQEFSAAVGSLESHKKLLTIVRAFIRAPPNNDFFFLLKDQLKRPSTRLSDLLGSISLCEATFSDTNLLPTSTLQMGIKHFSGLFMLLCIGFGLSILTTIGEHIVYRLLLPRIKNKSRLQYWLHTSQRLHRALNTSFVEEKRQRFKTKRVEKRSNVGPCQLTVWNTSNLSHDNRRKYIFSDEGGQNQLSLRTHQDIPLPPRRRELPASLTTNGKADSLNGARNSVMQELSELEKQIQVIQQELQLAVSRKTELEEYQRTNRTYEP</sequence>